<dbReference type="SUPFAM" id="SSF48056">
    <property type="entry name" value="Di-copper centre-containing domain"/>
    <property type="match status" value="1"/>
</dbReference>
<keyword evidence="2" id="KW-1185">Reference proteome</keyword>
<dbReference type="InterPro" id="IPR008922">
    <property type="entry name" value="Di-copper_centre_dom_sf"/>
</dbReference>
<protein>
    <submittedName>
        <fullName evidence="1">Uncharacterized protein</fullName>
    </submittedName>
</protein>
<dbReference type="RefSeq" id="XP_022471993.1">
    <property type="nucleotide sequence ID" value="XM_022621478.1"/>
</dbReference>
<dbReference type="Proteomes" id="UP000176998">
    <property type="component" value="Unassembled WGS sequence"/>
</dbReference>
<organism evidence="1 2">
    <name type="scientific">Colletotrichum orchidophilum</name>
    <dbReference type="NCBI Taxonomy" id="1209926"/>
    <lineage>
        <taxon>Eukaryota</taxon>
        <taxon>Fungi</taxon>
        <taxon>Dikarya</taxon>
        <taxon>Ascomycota</taxon>
        <taxon>Pezizomycotina</taxon>
        <taxon>Sordariomycetes</taxon>
        <taxon>Hypocreomycetidae</taxon>
        <taxon>Glomerellales</taxon>
        <taxon>Glomerellaceae</taxon>
        <taxon>Colletotrichum</taxon>
    </lineage>
</organism>
<dbReference type="AlphaFoldDB" id="A0A1G4B0B8"/>
<dbReference type="GeneID" id="34562988"/>
<evidence type="ECO:0000313" key="2">
    <source>
        <dbReference type="Proteomes" id="UP000176998"/>
    </source>
</evidence>
<dbReference type="Gene3D" id="1.10.1280.10">
    <property type="entry name" value="Di-copper center containing domain from catechol oxidase"/>
    <property type="match status" value="1"/>
</dbReference>
<name>A0A1G4B0B8_9PEZI</name>
<comment type="caution">
    <text evidence="1">The sequence shown here is derived from an EMBL/GenBank/DDBJ whole genome shotgun (WGS) entry which is preliminary data.</text>
</comment>
<evidence type="ECO:0000313" key="1">
    <source>
        <dbReference type="EMBL" id="OHE94831.1"/>
    </source>
</evidence>
<gene>
    <name evidence="1" type="ORF">CORC01_09849</name>
</gene>
<proteinExistence type="predicted"/>
<dbReference type="OrthoDB" id="6132182at2759"/>
<dbReference type="EMBL" id="MJBS01000092">
    <property type="protein sequence ID" value="OHE94831.1"/>
    <property type="molecule type" value="Genomic_DNA"/>
</dbReference>
<reference evidence="1 2" key="1">
    <citation type="submission" date="2016-09" db="EMBL/GenBank/DDBJ databases">
        <authorList>
            <person name="Capua I."/>
            <person name="De Benedictis P."/>
            <person name="Joannis T."/>
            <person name="Lombin L.H."/>
            <person name="Cattoli G."/>
        </authorList>
    </citation>
    <scope>NUCLEOTIDE SEQUENCE [LARGE SCALE GENOMIC DNA]</scope>
    <source>
        <strain evidence="1 2">IMI 309357</strain>
    </source>
</reference>
<sequence>MKSFTSAVLAARSLASLQQHGVAAAPSNATHSGYCKNPLVRHEWRQLSLDQRRDYIRSVKSLMALPSEGNDIWPGAKSYYDNFQVYGVMGNGSFIEDVSDKDEFPVQKLIEIPGRSGGGHFIRDVYKSYGMQVSDMNLHAGLRIDIGGGCADMYSSL</sequence>
<accession>A0A1G4B0B8</accession>